<dbReference type="Proteomes" id="UP000253090">
    <property type="component" value="Unassembled WGS sequence"/>
</dbReference>
<sequence length="194" mass="22511">MGGFGVIDLAKLNDHKEAFGFFARQLAYPDKQTFTEMTMDGAFAPSIDPLIETYRGNMQRLSMDEIEELYVQTFDFQKASTLYMTFAKYEDSKERGNMLTALKAIYEMFGLDITESELPDYLPLMCEFLYAAEWPDNEHAEAGINTMVNIVEDGSYPLMKSLEKYNSPYYYLVKALRETFKLCLRKEVEIHEHD</sequence>
<organism evidence="2 3">
    <name type="scientific">Fontibacillus phaseoli</name>
    <dbReference type="NCBI Taxonomy" id="1416533"/>
    <lineage>
        <taxon>Bacteria</taxon>
        <taxon>Bacillati</taxon>
        <taxon>Bacillota</taxon>
        <taxon>Bacilli</taxon>
        <taxon>Bacillales</taxon>
        <taxon>Paenibacillaceae</taxon>
        <taxon>Fontibacillus</taxon>
    </lineage>
</organism>
<gene>
    <name evidence="2" type="ORF">DFP94_1011464</name>
</gene>
<dbReference type="InterPro" id="IPR020945">
    <property type="entry name" value="DMSO/NO3_reduct_chaperone"/>
</dbReference>
<dbReference type="AlphaFoldDB" id="A0A369BQF3"/>
<dbReference type="NCBIfam" id="TIGR00684">
    <property type="entry name" value="narJ"/>
    <property type="match status" value="1"/>
</dbReference>
<accession>A0A369BQF3</accession>
<dbReference type="Pfam" id="PF02613">
    <property type="entry name" value="Nitrate_red_del"/>
    <property type="match status" value="1"/>
</dbReference>
<dbReference type="InterPro" id="IPR003765">
    <property type="entry name" value="NO3_reductase_chaperone_NarJ"/>
</dbReference>
<keyword evidence="3" id="KW-1185">Reference proteome</keyword>
<comment type="caution">
    <text evidence="2">The sequence shown here is derived from an EMBL/GenBank/DDBJ whole genome shotgun (WGS) entry which is preliminary data.</text>
</comment>
<dbReference type="PANTHER" id="PTHR43680:SF2">
    <property type="entry name" value="NITRATE REDUCTASE MOLYBDENUM COFACTOR ASSEMBLY CHAPERONE NARJ"/>
    <property type="match status" value="1"/>
</dbReference>
<evidence type="ECO:0000313" key="2">
    <source>
        <dbReference type="EMBL" id="RCX23860.1"/>
    </source>
</evidence>
<dbReference type="Gene3D" id="1.10.3480.10">
    <property type="entry name" value="TorD-like"/>
    <property type="match status" value="1"/>
</dbReference>
<dbReference type="GO" id="GO:0051131">
    <property type="term" value="P:chaperone-mediated protein complex assembly"/>
    <property type="evidence" value="ECO:0007669"/>
    <property type="project" value="InterPro"/>
</dbReference>
<evidence type="ECO:0000256" key="1">
    <source>
        <dbReference type="ARBA" id="ARBA00023063"/>
    </source>
</evidence>
<keyword evidence="1" id="KW-0534">Nitrate assimilation</keyword>
<dbReference type="InterPro" id="IPR036411">
    <property type="entry name" value="TorD-like_sf"/>
</dbReference>
<dbReference type="GO" id="GO:0042128">
    <property type="term" value="P:nitrate assimilation"/>
    <property type="evidence" value="ECO:0007669"/>
    <property type="project" value="UniProtKB-KW"/>
</dbReference>
<dbReference type="GO" id="GO:0051082">
    <property type="term" value="F:unfolded protein binding"/>
    <property type="evidence" value="ECO:0007669"/>
    <property type="project" value="InterPro"/>
</dbReference>
<dbReference type="SUPFAM" id="SSF89155">
    <property type="entry name" value="TorD-like"/>
    <property type="match status" value="1"/>
</dbReference>
<dbReference type="GO" id="GO:0016530">
    <property type="term" value="F:metallochaperone activity"/>
    <property type="evidence" value="ECO:0007669"/>
    <property type="project" value="TreeGrafter"/>
</dbReference>
<dbReference type="EMBL" id="QPJW01000001">
    <property type="protein sequence ID" value="RCX23860.1"/>
    <property type="molecule type" value="Genomic_DNA"/>
</dbReference>
<reference evidence="2 3" key="1">
    <citation type="submission" date="2018-07" db="EMBL/GenBank/DDBJ databases">
        <title>Genomic Encyclopedia of Type Strains, Phase III (KMG-III): the genomes of soil and plant-associated and newly described type strains.</title>
        <authorList>
            <person name="Whitman W."/>
        </authorList>
    </citation>
    <scope>NUCLEOTIDE SEQUENCE [LARGE SCALE GENOMIC DNA]</scope>
    <source>
        <strain evidence="2 3">CECT 8333</strain>
    </source>
</reference>
<protein>
    <submittedName>
        <fullName evidence="2">Respiratory nitrate reductase chaperone NarJ</fullName>
    </submittedName>
</protein>
<name>A0A369BQF3_9BACL</name>
<dbReference type="PANTHER" id="PTHR43680">
    <property type="entry name" value="NITRATE REDUCTASE MOLYBDENUM COFACTOR ASSEMBLY CHAPERONE"/>
    <property type="match status" value="1"/>
</dbReference>
<evidence type="ECO:0000313" key="3">
    <source>
        <dbReference type="Proteomes" id="UP000253090"/>
    </source>
</evidence>
<proteinExistence type="predicted"/>